<dbReference type="GO" id="GO:0009117">
    <property type="term" value="P:nucleotide metabolic process"/>
    <property type="evidence" value="ECO:0007669"/>
    <property type="project" value="UniProtKB-KW"/>
</dbReference>
<dbReference type="OrthoDB" id="9807767at2"/>
<dbReference type="NCBIfam" id="TIGR00172">
    <property type="entry name" value="maf"/>
    <property type="match status" value="1"/>
</dbReference>
<dbReference type="AlphaFoldDB" id="A0A1I6HC53"/>
<dbReference type="SUPFAM" id="SSF52972">
    <property type="entry name" value="ITPase-like"/>
    <property type="match status" value="1"/>
</dbReference>
<comment type="catalytic activity">
    <reaction evidence="4">
        <text>UTP + H2O = UMP + diphosphate + H(+)</text>
        <dbReference type="Rhea" id="RHEA:29395"/>
        <dbReference type="ChEBI" id="CHEBI:15377"/>
        <dbReference type="ChEBI" id="CHEBI:15378"/>
        <dbReference type="ChEBI" id="CHEBI:33019"/>
        <dbReference type="ChEBI" id="CHEBI:46398"/>
        <dbReference type="ChEBI" id="CHEBI:57865"/>
        <dbReference type="EC" id="3.6.1.9"/>
    </reaction>
</comment>
<dbReference type="EMBL" id="FOYW01000001">
    <property type="protein sequence ID" value="SFR52019.1"/>
    <property type="molecule type" value="Genomic_DNA"/>
</dbReference>
<dbReference type="GO" id="GO:0036221">
    <property type="term" value="F:UTP diphosphatase activity"/>
    <property type="evidence" value="ECO:0007669"/>
    <property type="project" value="RHEA"/>
</dbReference>
<dbReference type="STRING" id="650891.SAMN05216203_1091"/>
<gene>
    <name evidence="5" type="ORF">SAMN05216203_1091</name>
</gene>
<dbReference type="GO" id="GO:0005737">
    <property type="term" value="C:cytoplasm"/>
    <property type="evidence" value="ECO:0007669"/>
    <property type="project" value="UniProtKB-SubCell"/>
</dbReference>
<keyword evidence="2 4" id="KW-0378">Hydrolase</keyword>
<sequence length="196" mass="20713">MQPIILASASPRRAELLRQLGLSFTTMALDIDETPGQGEAPADYVTRLAREKAVAGYELAGEAEALVLGSDTSVVLDDRILGKPHSREAAVAMLQDLSGRRHQVMTGVALAGAGICRVRLSVTEVSFRVLAPGEIQAYCDTGEPMDKAGGYGIQGKGGAFVRQIQGSYSAVVGLPLDITAELLADAGVPVWKYWIS</sequence>
<dbReference type="PANTHER" id="PTHR43213">
    <property type="entry name" value="BIFUNCTIONAL DTTP/UTP PYROPHOSPHATASE/METHYLTRANSFERASE PROTEIN-RELATED"/>
    <property type="match status" value="1"/>
</dbReference>
<dbReference type="InterPro" id="IPR029001">
    <property type="entry name" value="ITPase-like_fam"/>
</dbReference>
<evidence type="ECO:0000256" key="4">
    <source>
        <dbReference type="HAMAP-Rule" id="MF_00528"/>
    </source>
</evidence>
<comment type="function">
    <text evidence="4">Nucleoside triphosphate pyrophosphatase that hydrolyzes dTTP and UTP. May have a dual role in cell division arrest and in preventing the incorporation of modified nucleotides into cellular nucleic acids.</text>
</comment>
<feature type="site" description="Important for substrate specificity" evidence="4">
    <location>
        <position position="72"/>
    </location>
</feature>
<keyword evidence="4" id="KW-0963">Cytoplasm</keyword>
<dbReference type="RefSeq" id="WP_092009574.1">
    <property type="nucleotide sequence ID" value="NZ_FOYW01000001.1"/>
</dbReference>
<comment type="subcellular location">
    <subcellularLocation>
        <location evidence="4">Cytoplasm</location>
    </subcellularLocation>
</comment>
<comment type="caution">
    <text evidence="4">Lacks conserved residue(s) required for the propagation of feature annotation.</text>
</comment>
<dbReference type="GO" id="GO:0036218">
    <property type="term" value="F:dTTP diphosphatase activity"/>
    <property type="evidence" value="ECO:0007669"/>
    <property type="project" value="RHEA"/>
</dbReference>
<feature type="site" description="Important for substrate specificity" evidence="4">
    <location>
        <position position="154"/>
    </location>
</feature>
<dbReference type="Pfam" id="PF02545">
    <property type="entry name" value="Maf"/>
    <property type="match status" value="1"/>
</dbReference>
<dbReference type="Proteomes" id="UP000198644">
    <property type="component" value="Unassembled WGS sequence"/>
</dbReference>
<accession>A0A1I6HC53</accession>
<comment type="catalytic activity">
    <reaction evidence="4">
        <text>dTTP + H2O = dTMP + diphosphate + H(+)</text>
        <dbReference type="Rhea" id="RHEA:28534"/>
        <dbReference type="ChEBI" id="CHEBI:15377"/>
        <dbReference type="ChEBI" id="CHEBI:15378"/>
        <dbReference type="ChEBI" id="CHEBI:33019"/>
        <dbReference type="ChEBI" id="CHEBI:37568"/>
        <dbReference type="ChEBI" id="CHEBI:63528"/>
        <dbReference type="EC" id="3.6.1.9"/>
    </reaction>
</comment>
<dbReference type="PIRSF" id="PIRSF006305">
    <property type="entry name" value="Maf"/>
    <property type="match status" value="1"/>
</dbReference>
<evidence type="ECO:0000313" key="6">
    <source>
        <dbReference type="Proteomes" id="UP000198644"/>
    </source>
</evidence>
<evidence type="ECO:0000256" key="2">
    <source>
        <dbReference type="ARBA" id="ARBA00022801"/>
    </source>
</evidence>
<keyword evidence="6" id="KW-1185">Reference proteome</keyword>
<comment type="similarity">
    <text evidence="4">Belongs to the Maf family. YhdE subfamily.</text>
</comment>
<feature type="active site" description="Proton acceptor" evidence="4">
    <location>
        <position position="71"/>
    </location>
</feature>
<dbReference type="InterPro" id="IPR003697">
    <property type="entry name" value="Maf-like"/>
</dbReference>
<dbReference type="CDD" id="cd00555">
    <property type="entry name" value="Maf"/>
    <property type="match status" value="1"/>
</dbReference>
<dbReference type="EC" id="3.6.1.9" evidence="4"/>
<evidence type="ECO:0000256" key="3">
    <source>
        <dbReference type="ARBA" id="ARBA00023080"/>
    </source>
</evidence>
<dbReference type="HAMAP" id="MF_00528">
    <property type="entry name" value="Maf"/>
    <property type="match status" value="1"/>
</dbReference>
<evidence type="ECO:0000256" key="1">
    <source>
        <dbReference type="ARBA" id="ARBA00001968"/>
    </source>
</evidence>
<protein>
    <recommendedName>
        <fullName evidence="4">dTTP/UTP pyrophosphatase</fullName>
        <shortName evidence="4">dTTPase/UTPase</shortName>
        <ecNumber evidence="4">3.6.1.9</ecNumber>
    </recommendedName>
    <alternativeName>
        <fullName evidence="4">Nucleoside triphosphate pyrophosphatase</fullName>
    </alternativeName>
    <alternativeName>
        <fullName evidence="4">Nucleotide pyrophosphatase</fullName>
        <shortName evidence="4">Nucleotide PPase</shortName>
    </alternativeName>
</protein>
<comment type="cofactor">
    <cofactor evidence="1 4">
        <name>a divalent metal cation</name>
        <dbReference type="ChEBI" id="CHEBI:60240"/>
    </cofactor>
</comment>
<name>A0A1I6HC53_9GAMM</name>
<evidence type="ECO:0000313" key="5">
    <source>
        <dbReference type="EMBL" id="SFR52019.1"/>
    </source>
</evidence>
<proteinExistence type="inferred from homology"/>
<dbReference type="PANTHER" id="PTHR43213:SF5">
    <property type="entry name" value="BIFUNCTIONAL DTTP_UTP PYROPHOSPHATASE_METHYLTRANSFERASE PROTEIN-RELATED"/>
    <property type="match status" value="1"/>
</dbReference>
<keyword evidence="3 4" id="KW-0546">Nucleotide metabolism</keyword>
<reference evidence="5 6" key="1">
    <citation type="submission" date="2016-10" db="EMBL/GenBank/DDBJ databases">
        <authorList>
            <person name="de Groot N.N."/>
        </authorList>
    </citation>
    <scope>NUCLEOTIDE SEQUENCE [LARGE SCALE GENOMIC DNA]</scope>
    <source>
        <strain evidence="5 6">CGMCC 1.9167</strain>
    </source>
</reference>
<dbReference type="Gene3D" id="3.90.950.10">
    <property type="match status" value="1"/>
</dbReference>
<organism evidence="5 6">
    <name type="scientific">Marinobacter daqiaonensis</name>
    <dbReference type="NCBI Taxonomy" id="650891"/>
    <lineage>
        <taxon>Bacteria</taxon>
        <taxon>Pseudomonadati</taxon>
        <taxon>Pseudomonadota</taxon>
        <taxon>Gammaproteobacteria</taxon>
        <taxon>Pseudomonadales</taxon>
        <taxon>Marinobacteraceae</taxon>
        <taxon>Marinobacter</taxon>
    </lineage>
</organism>
<feature type="site" description="Important for substrate specificity" evidence="4">
    <location>
        <position position="12"/>
    </location>
</feature>